<evidence type="ECO:0000256" key="13">
    <source>
        <dbReference type="PIRSR" id="PIRSR018250-3"/>
    </source>
</evidence>
<evidence type="ECO:0000256" key="2">
    <source>
        <dbReference type="ARBA" id="ARBA00005689"/>
    </source>
</evidence>
<evidence type="ECO:0000259" key="15">
    <source>
        <dbReference type="SMART" id="SM01003"/>
    </source>
</evidence>
<reference evidence="16" key="1">
    <citation type="submission" date="2021-09" db="EMBL/GenBank/DDBJ databases">
        <title>Fulvivirga sp. isolated from coastal sediment.</title>
        <authorList>
            <person name="Yu H."/>
        </authorList>
    </citation>
    <scope>NUCLEOTIDE SEQUENCE</scope>
    <source>
        <strain evidence="16">1062</strain>
    </source>
</reference>
<keyword evidence="6" id="KW-0028">Amino-acid biosynthesis</keyword>
<evidence type="ECO:0000313" key="16">
    <source>
        <dbReference type="EMBL" id="MCA6074405.1"/>
    </source>
</evidence>
<dbReference type="EMBL" id="JAIXNE010000001">
    <property type="protein sequence ID" value="MCA6074405.1"/>
    <property type="molecule type" value="Genomic_DNA"/>
</dbReference>
<comment type="subunit">
    <text evidence="3">Monomer.</text>
</comment>
<accession>A0A9X1KW62</accession>
<dbReference type="InterPro" id="IPR007886">
    <property type="entry name" value="AlaDH/PNT_N"/>
</dbReference>
<dbReference type="PANTHER" id="PTHR11133">
    <property type="entry name" value="SACCHAROPINE DEHYDROGENASE"/>
    <property type="match status" value="1"/>
</dbReference>
<comment type="pathway">
    <text evidence="1">Amino-acid biosynthesis; L-lysine biosynthesis via AAA pathway; L-lysine from L-alpha-aminoadipate (fungal route): step 3/3.</text>
</comment>
<dbReference type="EC" id="1.5.1.7" evidence="4"/>
<evidence type="ECO:0000256" key="4">
    <source>
        <dbReference type="ARBA" id="ARBA00012847"/>
    </source>
</evidence>
<feature type="domain" description="Alanine dehydrogenase/pyridine nucleotide transhydrogenase N-terminal" evidence="15">
    <location>
        <begin position="4"/>
        <end position="136"/>
    </location>
</feature>
<evidence type="ECO:0000256" key="10">
    <source>
        <dbReference type="ARBA" id="ARBA00033228"/>
    </source>
</evidence>
<keyword evidence="7" id="KW-0560">Oxidoreductase</keyword>
<dbReference type="SUPFAM" id="SSF52283">
    <property type="entry name" value="Formate/glycerate dehydrogenase catalytic domain-like"/>
    <property type="match status" value="1"/>
</dbReference>
<dbReference type="PIRSF" id="PIRSF018250">
    <property type="entry name" value="Saccharopine_DH_Lys"/>
    <property type="match status" value="1"/>
</dbReference>
<feature type="domain" description="Alanine dehydrogenase/pyridine nucleotide transhydrogenase NAD(H)-binding" evidence="14">
    <location>
        <begin position="163"/>
        <end position="339"/>
    </location>
</feature>
<dbReference type="GO" id="GO:0019878">
    <property type="term" value="P:lysine biosynthetic process via aminoadipic acid"/>
    <property type="evidence" value="ECO:0007669"/>
    <property type="project" value="TreeGrafter"/>
</dbReference>
<dbReference type="Gene3D" id="3.40.50.720">
    <property type="entry name" value="NAD(P)-binding Rossmann-like Domain"/>
    <property type="match status" value="2"/>
</dbReference>
<dbReference type="CDD" id="cd05199">
    <property type="entry name" value="SDH_like"/>
    <property type="match status" value="1"/>
</dbReference>
<dbReference type="Proteomes" id="UP001139409">
    <property type="component" value="Unassembled WGS sequence"/>
</dbReference>
<evidence type="ECO:0000256" key="9">
    <source>
        <dbReference type="ARBA" id="ARBA00023157"/>
    </source>
</evidence>
<dbReference type="PANTHER" id="PTHR11133:SF23">
    <property type="entry name" value="SACCHAROPINE DEHYDROGENASE [NAD(+), L-LYSINE-FORMING]"/>
    <property type="match status" value="1"/>
</dbReference>
<evidence type="ECO:0000313" key="17">
    <source>
        <dbReference type="Proteomes" id="UP001139409"/>
    </source>
</evidence>
<comment type="similarity">
    <text evidence="2">Belongs to the AlaDH/PNT family.</text>
</comment>
<dbReference type="RefSeq" id="WP_225697499.1">
    <property type="nucleotide sequence ID" value="NZ_JAIXNE010000001.1"/>
</dbReference>
<dbReference type="AlphaFoldDB" id="A0A9X1KW62"/>
<evidence type="ECO:0000256" key="11">
    <source>
        <dbReference type="ARBA" id="ARBA00047860"/>
    </source>
</evidence>
<protein>
    <recommendedName>
        <fullName evidence="5">Saccharopine dehydrogenase [NAD(+), L-lysine-forming]</fullName>
        <ecNumber evidence="4">1.5.1.7</ecNumber>
    </recommendedName>
    <alternativeName>
        <fullName evidence="10">Lysine--2-oxoglutarate reductase</fullName>
    </alternativeName>
</protein>
<keyword evidence="8 13" id="KW-0520">NAD</keyword>
<evidence type="ECO:0000256" key="5">
    <source>
        <dbReference type="ARBA" id="ARBA00021221"/>
    </source>
</evidence>
<feature type="active site" description="Proton donor" evidence="12">
    <location>
        <position position="90"/>
    </location>
</feature>
<evidence type="ECO:0000256" key="7">
    <source>
        <dbReference type="ARBA" id="ARBA00023002"/>
    </source>
</evidence>
<proteinExistence type="inferred from homology"/>
<organism evidence="16 17">
    <name type="scientific">Fulvivirga sedimenti</name>
    <dbReference type="NCBI Taxonomy" id="2879465"/>
    <lineage>
        <taxon>Bacteria</taxon>
        <taxon>Pseudomonadati</taxon>
        <taxon>Bacteroidota</taxon>
        <taxon>Cytophagia</taxon>
        <taxon>Cytophagales</taxon>
        <taxon>Fulvivirgaceae</taxon>
        <taxon>Fulvivirga</taxon>
    </lineage>
</organism>
<dbReference type="Pfam" id="PF01262">
    <property type="entry name" value="AlaDh_PNT_C"/>
    <property type="match status" value="1"/>
</dbReference>
<feature type="binding site" evidence="13">
    <location>
        <begin position="186"/>
        <end position="187"/>
    </location>
    <ligand>
        <name>NAD(+)</name>
        <dbReference type="ChEBI" id="CHEBI:57540"/>
    </ligand>
</feature>
<feature type="active site" description="Proton acceptor" evidence="12">
    <location>
        <position position="72"/>
    </location>
</feature>
<dbReference type="SMART" id="SM01002">
    <property type="entry name" value="AlaDh_PNT_C"/>
    <property type="match status" value="1"/>
</dbReference>
<dbReference type="InterPro" id="IPR027281">
    <property type="entry name" value="Lys1"/>
</dbReference>
<feature type="binding site" evidence="13">
    <location>
        <position position="226"/>
    </location>
    <ligand>
        <name>NAD(+)</name>
        <dbReference type="ChEBI" id="CHEBI:57540"/>
    </ligand>
</feature>
<keyword evidence="17" id="KW-1185">Reference proteome</keyword>
<evidence type="ECO:0000259" key="14">
    <source>
        <dbReference type="SMART" id="SM01002"/>
    </source>
</evidence>
<dbReference type="SMART" id="SM01003">
    <property type="entry name" value="AlaDh_PNT_N"/>
    <property type="match status" value="1"/>
</dbReference>
<evidence type="ECO:0000256" key="1">
    <source>
        <dbReference type="ARBA" id="ARBA00004884"/>
    </source>
</evidence>
<evidence type="ECO:0000256" key="3">
    <source>
        <dbReference type="ARBA" id="ARBA00011245"/>
    </source>
</evidence>
<dbReference type="InterPro" id="IPR007698">
    <property type="entry name" value="AlaDH/PNT_NAD(H)-bd"/>
</dbReference>
<evidence type="ECO:0000256" key="6">
    <source>
        <dbReference type="ARBA" id="ARBA00022605"/>
    </source>
</evidence>
<dbReference type="GO" id="GO:0005737">
    <property type="term" value="C:cytoplasm"/>
    <property type="evidence" value="ECO:0007669"/>
    <property type="project" value="TreeGrafter"/>
</dbReference>
<evidence type="ECO:0000256" key="12">
    <source>
        <dbReference type="PIRSR" id="PIRSR018250-1"/>
    </source>
</evidence>
<dbReference type="GO" id="GO:0004754">
    <property type="term" value="F:saccharopine dehydrogenase (NAD+, L-lysine-forming) activity"/>
    <property type="evidence" value="ECO:0007669"/>
    <property type="project" value="UniProtKB-EC"/>
</dbReference>
<comment type="catalytic activity">
    <reaction evidence="11">
        <text>L-saccharopine + NAD(+) + H2O = L-lysine + 2-oxoglutarate + NADH + H(+)</text>
        <dbReference type="Rhea" id="RHEA:12440"/>
        <dbReference type="ChEBI" id="CHEBI:15377"/>
        <dbReference type="ChEBI" id="CHEBI:15378"/>
        <dbReference type="ChEBI" id="CHEBI:16810"/>
        <dbReference type="ChEBI" id="CHEBI:32551"/>
        <dbReference type="ChEBI" id="CHEBI:57540"/>
        <dbReference type="ChEBI" id="CHEBI:57945"/>
        <dbReference type="ChEBI" id="CHEBI:57951"/>
        <dbReference type="EC" id="1.5.1.7"/>
    </reaction>
</comment>
<evidence type="ECO:0000256" key="8">
    <source>
        <dbReference type="ARBA" id="ARBA00023027"/>
    </source>
</evidence>
<comment type="caution">
    <text evidence="16">The sequence shown here is derived from an EMBL/GenBank/DDBJ whole genome shotgun (WGS) entry which is preliminary data.</text>
</comment>
<sequence>MKIGIIREGKKPIDRRVPINPEQAAKINKMFKDVSVVCQTSKIRCYTDDEYRNAGIPVVDSVEDCDVLMGVKEVPVNELIAGKTYFFFSHTIKEQSYNRGLLRKILEKKIRLIDYETLTNENGQRVVAFGRYAGLVGAYNALYTYGERYNRFHLRRAHECFDLEDLLGELKKVTLPLTKIVLTGGGRVSKGAMEILDAIPIRKVTPDHFLNETYREPVYTQLNTRDYNVHRDGKSFVRSEFYRNPEQFEGNFLPFAKEADILIAGAFWDPRAPVLFTREDMLSKSFRLRVIADITCDIEGSIPSTKKPSTIDDPVYDYDPTGDEVNPPYSDEGNISVMAVDNLPCELPRNASEDFGNEILNHVLPSLLGKKDKGMITRATITDNGELTERYSYLSGYVQGK</sequence>
<gene>
    <name evidence="16" type="ORF">LDX50_05970</name>
</gene>
<keyword evidence="9" id="KW-1015">Disulfide bond</keyword>
<dbReference type="InterPro" id="IPR051168">
    <property type="entry name" value="AASS"/>
</dbReference>
<name>A0A9X1KW62_9BACT</name>
<dbReference type="Pfam" id="PF05222">
    <property type="entry name" value="AlaDh_PNT_N"/>
    <property type="match status" value="1"/>
</dbReference>